<evidence type="ECO:0000313" key="1">
    <source>
        <dbReference type="EMBL" id="CAH2243063.1"/>
    </source>
</evidence>
<evidence type="ECO:0000313" key="2">
    <source>
        <dbReference type="Proteomes" id="UP000838756"/>
    </source>
</evidence>
<name>A0A8S4S076_9NEOP</name>
<dbReference type="OrthoDB" id="10056483at2759"/>
<proteinExistence type="predicted"/>
<comment type="caution">
    <text evidence="1">The sequence shown here is derived from an EMBL/GenBank/DDBJ whole genome shotgun (WGS) entry which is preliminary data.</text>
</comment>
<accession>A0A8S4S076</accession>
<organism evidence="1 2">
    <name type="scientific">Pararge aegeria aegeria</name>
    <dbReference type="NCBI Taxonomy" id="348720"/>
    <lineage>
        <taxon>Eukaryota</taxon>
        <taxon>Metazoa</taxon>
        <taxon>Ecdysozoa</taxon>
        <taxon>Arthropoda</taxon>
        <taxon>Hexapoda</taxon>
        <taxon>Insecta</taxon>
        <taxon>Pterygota</taxon>
        <taxon>Neoptera</taxon>
        <taxon>Endopterygota</taxon>
        <taxon>Lepidoptera</taxon>
        <taxon>Glossata</taxon>
        <taxon>Ditrysia</taxon>
        <taxon>Papilionoidea</taxon>
        <taxon>Nymphalidae</taxon>
        <taxon>Satyrinae</taxon>
        <taxon>Satyrini</taxon>
        <taxon>Parargina</taxon>
        <taxon>Pararge</taxon>
    </lineage>
</organism>
<protein>
    <submittedName>
        <fullName evidence="1">Jg18670 protein</fullName>
    </submittedName>
</protein>
<reference evidence="1" key="1">
    <citation type="submission" date="2022-03" db="EMBL/GenBank/DDBJ databases">
        <authorList>
            <person name="Lindestad O."/>
        </authorList>
    </citation>
    <scope>NUCLEOTIDE SEQUENCE</scope>
</reference>
<dbReference type="AlphaFoldDB" id="A0A8S4S076"/>
<dbReference type="Proteomes" id="UP000838756">
    <property type="component" value="Unassembled WGS sequence"/>
</dbReference>
<sequence>MYDVFELCMPKKNRKKGRIKRYPVWFTSDILRDIELKLKLYKWLPTICIETYTRFSEIRSSLKIRIPEASYVLKNYERRVGGNIKTDPLFFWDYINSLRSKEGFEPNVSFTGWMHAGVDAAEAFANLLANVFLPEVPNLSVDQACLN</sequence>
<dbReference type="EMBL" id="CAKXAJ010025712">
    <property type="protein sequence ID" value="CAH2243063.1"/>
    <property type="molecule type" value="Genomic_DNA"/>
</dbReference>
<keyword evidence="2" id="KW-1185">Reference proteome</keyword>
<gene>
    <name evidence="1" type="primary">jg18670</name>
    <name evidence="1" type="ORF">PAEG_LOCUS19268</name>
</gene>